<dbReference type="PANTHER" id="PTHR30006">
    <property type="entry name" value="THIAMINE-BINDING PERIPLASMIC PROTEIN-RELATED"/>
    <property type="match status" value="1"/>
</dbReference>
<feature type="chain" id="PRO_5015724718" description="ABC transporter substrate-binding protein" evidence="3">
    <location>
        <begin position="27"/>
        <end position="372"/>
    </location>
</feature>
<dbReference type="Pfam" id="PF13416">
    <property type="entry name" value="SBP_bac_8"/>
    <property type="match status" value="1"/>
</dbReference>
<dbReference type="AlphaFoldDB" id="A0A2U2DLR6"/>
<proteinExistence type="predicted"/>
<evidence type="ECO:0000313" key="5">
    <source>
        <dbReference type="Proteomes" id="UP000245252"/>
    </source>
</evidence>
<dbReference type="OrthoDB" id="8355657at2"/>
<evidence type="ECO:0000256" key="3">
    <source>
        <dbReference type="SAM" id="SignalP"/>
    </source>
</evidence>
<keyword evidence="5" id="KW-1185">Reference proteome</keyword>
<protein>
    <recommendedName>
        <fullName evidence="6">ABC transporter substrate-binding protein</fullName>
    </recommendedName>
</protein>
<accession>A0A2U2DLR6</accession>
<dbReference type="EMBL" id="QFBC01000011">
    <property type="protein sequence ID" value="PWE54253.1"/>
    <property type="molecule type" value="Genomic_DNA"/>
</dbReference>
<dbReference type="Proteomes" id="UP000245252">
    <property type="component" value="Unassembled WGS sequence"/>
</dbReference>
<reference evidence="4 5" key="1">
    <citation type="submission" date="2018-05" db="EMBL/GenBank/DDBJ databases">
        <title>The draft genome of strain NS-104.</title>
        <authorList>
            <person name="Hang P."/>
            <person name="Jiang J."/>
        </authorList>
    </citation>
    <scope>NUCLEOTIDE SEQUENCE [LARGE SCALE GENOMIC DNA]</scope>
    <source>
        <strain evidence="4 5">NS-104</strain>
    </source>
</reference>
<dbReference type="InterPro" id="IPR006059">
    <property type="entry name" value="SBP"/>
</dbReference>
<evidence type="ECO:0008006" key="6">
    <source>
        <dbReference type="Google" id="ProtNLM"/>
    </source>
</evidence>
<organism evidence="4 5">
    <name type="scientific">Metarhizobium album</name>
    <dbReference type="NCBI Taxonomy" id="2182425"/>
    <lineage>
        <taxon>Bacteria</taxon>
        <taxon>Pseudomonadati</taxon>
        <taxon>Pseudomonadota</taxon>
        <taxon>Alphaproteobacteria</taxon>
        <taxon>Hyphomicrobiales</taxon>
        <taxon>Rhizobiaceae</taxon>
        <taxon>Metarhizobium</taxon>
    </lineage>
</organism>
<comment type="caution">
    <text evidence="4">The sequence shown here is derived from an EMBL/GenBank/DDBJ whole genome shotgun (WGS) entry which is preliminary data.</text>
</comment>
<evidence type="ECO:0000256" key="2">
    <source>
        <dbReference type="ARBA" id="ARBA00022764"/>
    </source>
</evidence>
<dbReference type="SUPFAM" id="SSF53850">
    <property type="entry name" value="Periplasmic binding protein-like II"/>
    <property type="match status" value="1"/>
</dbReference>
<keyword evidence="2" id="KW-0574">Periplasm</keyword>
<keyword evidence="1 3" id="KW-0732">Signal</keyword>
<sequence>MLRVRWLTWLCAALLSALPMANGAMAREDVGGELVVYSAPGVSALFEALVEPFAQYTQNKFGVAVKVDIVTRSVPVAWTTLQTEWPNPSGDVYLLYAEHMAEGIRRGYLQPLRPHYSDAEWTRFDPEAMRALDADGYAAPFIMTAIVLAVQSSLPEDAVTGWTDLPGDALKGRFTFDSAMSVGAGYSAVAAAALVQGSDWHDWFKDGRFDEAAARPTLELMRHWAGNALTMTQGSGTIRPLLARGEALASAWWWANTMQEIRDGLPLRIVYPKEGTVTAVQPGPVVTSVTKNPLAAIEWVKFAHSDFSAQVSRKLNYLARIPLTGEDPPPEWKEFTAKAKQVPIDRFRASVLDPAYKEAFIDAYRRIVLQQQ</sequence>
<dbReference type="Gene3D" id="3.40.190.10">
    <property type="entry name" value="Periplasmic binding protein-like II"/>
    <property type="match status" value="2"/>
</dbReference>
<evidence type="ECO:0000313" key="4">
    <source>
        <dbReference type="EMBL" id="PWE54253.1"/>
    </source>
</evidence>
<name>A0A2U2DLR6_9HYPH</name>
<evidence type="ECO:0000256" key="1">
    <source>
        <dbReference type="ARBA" id="ARBA00022729"/>
    </source>
</evidence>
<feature type="signal peptide" evidence="3">
    <location>
        <begin position="1"/>
        <end position="26"/>
    </location>
</feature>
<gene>
    <name evidence="4" type="ORF">DEM27_21350</name>
</gene>